<reference evidence="1 2" key="1">
    <citation type="submission" date="2019-03" db="EMBL/GenBank/DDBJ databases">
        <title>Efficiently degradation of phenoxyalkanoic acid herbicides by Cupriavidus oxalaticus strain X32.</title>
        <authorList>
            <person name="Sheng X."/>
        </authorList>
    </citation>
    <scope>NUCLEOTIDE SEQUENCE [LARGE SCALE GENOMIC DNA]</scope>
    <source>
        <strain evidence="1 2">X32</strain>
        <plasmid evidence="1 2">unnamed2</plasmid>
    </source>
</reference>
<keyword evidence="1" id="KW-0614">Plasmid</keyword>
<dbReference type="Proteomes" id="UP000295294">
    <property type="component" value="Plasmid unnamed2"/>
</dbReference>
<sequence>MAPVNKLAIAILAATLVAACGKKDEPQVDAASLRPPSGGDVKVFQPPAESAPSLPTVKVDPARAYHKATSGVDLAYLYFALTDIPVDFDALAADVSEEYRRTTDTFKKKEMLDALRPEIQSKIAALKANPFIVLQADSSLGHYDLPSQSFPVKGLPLGPGEYLHFYGANYRVAISNGADFRQLKVADEGRARAMEAIVTNGVPGSVIRNAYPTKAEMFLYAQAADKNTRVMQFQLVQLKLMDEKGELVGEIH</sequence>
<accession>A0A4P7LIP0</accession>
<dbReference type="KEGG" id="cox:E0W60_33735"/>
<evidence type="ECO:0000313" key="1">
    <source>
        <dbReference type="EMBL" id="QBY56020.1"/>
    </source>
</evidence>
<dbReference type="PROSITE" id="PS51257">
    <property type="entry name" value="PROKAR_LIPOPROTEIN"/>
    <property type="match status" value="1"/>
</dbReference>
<protein>
    <recommendedName>
        <fullName evidence="3">DUF4852 domain-containing protein</fullName>
    </recommendedName>
</protein>
<dbReference type="RefSeq" id="WP_135707191.1">
    <property type="nucleotide sequence ID" value="NZ_CP038637.1"/>
</dbReference>
<evidence type="ECO:0000313" key="2">
    <source>
        <dbReference type="Proteomes" id="UP000295294"/>
    </source>
</evidence>
<dbReference type="OrthoDB" id="7068850at2"/>
<name>A0A4P7LIP0_9BURK</name>
<proteinExistence type="predicted"/>
<geneLocation type="plasmid" evidence="1">
    <name>unnamed2</name>
</geneLocation>
<organism evidence="1 2">
    <name type="scientific">Cupriavidus oxalaticus</name>
    <dbReference type="NCBI Taxonomy" id="96344"/>
    <lineage>
        <taxon>Bacteria</taxon>
        <taxon>Pseudomonadati</taxon>
        <taxon>Pseudomonadota</taxon>
        <taxon>Betaproteobacteria</taxon>
        <taxon>Burkholderiales</taxon>
        <taxon>Burkholderiaceae</taxon>
        <taxon>Cupriavidus</taxon>
    </lineage>
</organism>
<dbReference type="EMBL" id="CP038637">
    <property type="protein sequence ID" value="QBY56020.1"/>
    <property type="molecule type" value="Genomic_DNA"/>
</dbReference>
<evidence type="ECO:0008006" key="3">
    <source>
        <dbReference type="Google" id="ProtNLM"/>
    </source>
</evidence>
<dbReference type="AlphaFoldDB" id="A0A4P7LIP0"/>
<gene>
    <name evidence="1" type="ORF">E0W60_33735</name>
</gene>